<dbReference type="Proteomes" id="UP000191153">
    <property type="component" value="Unassembled WGS sequence"/>
</dbReference>
<dbReference type="Gene3D" id="2.40.128.270">
    <property type="match status" value="1"/>
</dbReference>
<dbReference type="InterPro" id="IPR053147">
    <property type="entry name" value="Hsp_HslJ-like"/>
</dbReference>
<evidence type="ECO:0000313" key="3">
    <source>
        <dbReference type="EMBL" id="SKA02648.1"/>
    </source>
</evidence>
<proteinExistence type="predicted"/>
<reference evidence="3 4" key="1">
    <citation type="submission" date="2017-02" db="EMBL/GenBank/DDBJ databases">
        <authorList>
            <person name="Peterson S.W."/>
        </authorList>
    </citation>
    <scope>NUCLEOTIDE SEQUENCE [LARGE SCALE GENOMIC DNA]</scope>
    <source>
        <strain evidence="3 4">ATCC 700028</strain>
    </source>
</reference>
<gene>
    <name evidence="3" type="ORF">SAMN02745174_02316</name>
</gene>
<dbReference type="RefSeq" id="WP_078694751.1">
    <property type="nucleotide sequence ID" value="NZ_FUWX01000022.1"/>
</dbReference>
<dbReference type="InterPro" id="IPR005184">
    <property type="entry name" value="DUF306_Meta_HslJ"/>
</dbReference>
<dbReference type="InterPro" id="IPR038670">
    <property type="entry name" value="HslJ-like_sf"/>
</dbReference>
<name>A0A1T4QH95_9FUSO</name>
<protein>
    <submittedName>
        <fullName evidence="3">Heat shock protein HslJ</fullName>
    </submittedName>
</protein>
<keyword evidence="4" id="KW-1185">Reference proteome</keyword>
<dbReference type="Pfam" id="PF03724">
    <property type="entry name" value="META"/>
    <property type="match status" value="1"/>
</dbReference>
<feature type="chain" id="PRO_5013386802" evidence="1">
    <location>
        <begin position="19"/>
        <end position="125"/>
    </location>
</feature>
<dbReference type="STRING" id="180163.SAMN02745174_02316"/>
<keyword evidence="3" id="KW-0346">Stress response</keyword>
<evidence type="ECO:0000256" key="1">
    <source>
        <dbReference type="SAM" id="SignalP"/>
    </source>
</evidence>
<dbReference type="AlphaFoldDB" id="A0A1T4QH95"/>
<organism evidence="3 4">
    <name type="scientific">Cetobacterium ceti</name>
    <dbReference type="NCBI Taxonomy" id="180163"/>
    <lineage>
        <taxon>Bacteria</taxon>
        <taxon>Fusobacteriati</taxon>
        <taxon>Fusobacteriota</taxon>
        <taxon>Fusobacteriia</taxon>
        <taxon>Fusobacteriales</taxon>
        <taxon>Fusobacteriaceae</taxon>
        <taxon>Cetobacterium</taxon>
    </lineage>
</organism>
<dbReference type="EMBL" id="FUWX01000022">
    <property type="protein sequence ID" value="SKA02648.1"/>
    <property type="molecule type" value="Genomic_DNA"/>
</dbReference>
<dbReference type="PANTHER" id="PTHR35535:SF1">
    <property type="entry name" value="HEAT SHOCK PROTEIN HSLJ"/>
    <property type="match status" value="1"/>
</dbReference>
<accession>A0A1T4QH95</accession>
<dbReference type="OrthoDB" id="880459at2"/>
<keyword evidence="1" id="KW-0732">Signal</keyword>
<evidence type="ECO:0000313" key="4">
    <source>
        <dbReference type="Proteomes" id="UP000191153"/>
    </source>
</evidence>
<feature type="domain" description="DUF306" evidence="2">
    <location>
        <begin position="38"/>
        <end position="123"/>
    </location>
</feature>
<dbReference type="PANTHER" id="PTHR35535">
    <property type="entry name" value="HEAT SHOCK PROTEIN HSLJ"/>
    <property type="match status" value="1"/>
</dbReference>
<dbReference type="PROSITE" id="PS51257">
    <property type="entry name" value="PROKAR_LIPOPROTEIN"/>
    <property type="match status" value="1"/>
</dbReference>
<evidence type="ECO:0000259" key="2">
    <source>
        <dbReference type="Pfam" id="PF03724"/>
    </source>
</evidence>
<feature type="signal peptide" evidence="1">
    <location>
        <begin position="1"/>
        <end position="18"/>
    </location>
</feature>
<sequence>MKKLLCGLLVTLALGGCASNTIKQNIEKDYKSVSIDYPNASLKFMNNFKVAGNAGINNYFGEYTVEKNNGIKIKIKGTTMMAGPINEMNNEKSFIKVLDNVDSYKIDGNYLYFYEKGEQVLKFVK</sequence>